<organism evidence="2 3">
    <name type="scientific">Flavobacterium cerinum</name>
    <dbReference type="NCBI Taxonomy" id="2502784"/>
    <lineage>
        <taxon>Bacteria</taxon>
        <taxon>Pseudomonadati</taxon>
        <taxon>Bacteroidota</taxon>
        <taxon>Flavobacteriia</taxon>
        <taxon>Flavobacteriales</taxon>
        <taxon>Flavobacteriaceae</taxon>
        <taxon>Flavobacterium</taxon>
    </lineage>
</organism>
<dbReference type="NCBIfam" id="NF047436">
    <property type="entry name" value="LA_2272_repeat"/>
    <property type="match status" value="1"/>
</dbReference>
<feature type="chain" id="PRO_5018683317" evidence="1">
    <location>
        <begin position="20"/>
        <end position="254"/>
    </location>
</feature>
<evidence type="ECO:0000313" key="2">
    <source>
        <dbReference type="EMBL" id="RWX03762.1"/>
    </source>
</evidence>
<reference evidence="2 3" key="1">
    <citation type="submission" date="2019-01" db="EMBL/GenBank/DDBJ databases">
        <title>Flavobacterium sp. nov.,isolated from freshwater.</title>
        <authorList>
            <person name="Zhang R."/>
            <person name="Du Z.-J."/>
        </authorList>
    </citation>
    <scope>NUCLEOTIDE SEQUENCE [LARGE SCALE GENOMIC DNA]</scope>
    <source>
        <strain evidence="2 3">1E403</strain>
    </source>
</reference>
<dbReference type="InterPro" id="IPR058093">
    <property type="entry name" value="LA_2272-like"/>
</dbReference>
<evidence type="ECO:0000313" key="3">
    <source>
        <dbReference type="Proteomes" id="UP000287527"/>
    </source>
</evidence>
<protein>
    <submittedName>
        <fullName evidence="2">Uncharacterized protein</fullName>
    </submittedName>
</protein>
<dbReference type="OrthoDB" id="660602at2"/>
<feature type="signal peptide" evidence="1">
    <location>
        <begin position="1"/>
        <end position="19"/>
    </location>
</feature>
<sequence>MKTNLCVAVILLLCFSAVAQETEKRKFRFPVWLYTADKVDIYGLSVGVGSDLYQNSDYVGVRSNGIRIEPVSESLLIATLIFGPDTVDYPLNASEHDAFSKKIPNEIINGLNLSCGTNAFANVNGITISAISQSLKDTNGISLAGLGSGSFRNNGIQIAGAGTSSLYSMGIIASCLNTDVYKGCGLQIGGFNKSVEFNGVQIGIFNNVMTPGEKFSGLQIGVFNNTKKLRGIQLGLLNKNEKRTLPLINWNFRD</sequence>
<gene>
    <name evidence="2" type="ORF">EPI11_02185</name>
</gene>
<keyword evidence="3" id="KW-1185">Reference proteome</keyword>
<dbReference type="RefSeq" id="WP_128388316.1">
    <property type="nucleotide sequence ID" value="NZ_SBII01000001.1"/>
</dbReference>
<proteinExistence type="predicted"/>
<dbReference type="EMBL" id="SBII01000001">
    <property type="protein sequence ID" value="RWX03762.1"/>
    <property type="molecule type" value="Genomic_DNA"/>
</dbReference>
<accession>A0A3S3QN29</accession>
<comment type="caution">
    <text evidence="2">The sequence shown here is derived from an EMBL/GenBank/DDBJ whole genome shotgun (WGS) entry which is preliminary data.</text>
</comment>
<dbReference type="AlphaFoldDB" id="A0A3S3QN29"/>
<keyword evidence="1" id="KW-0732">Signal</keyword>
<evidence type="ECO:0000256" key="1">
    <source>
        <dbReference type="SAM" id="SignalP"/>
    </source>
</evidence>
<name>A0A3S3QN29_9FLAO</name>
<dbReference type="Proteomes" id="UP000287527">
    <property type="component" value="Unassembled WGS sequence"/>
</dbReference>